<evidence type="ECO:0000313" key="2">
    <source>
        <dbReference type="EMBL" id="ENO89380.1"/>
    </source>
</evidence>
<evidence type="ECO:0000313" key="3">
    <source>
        <dbReference type="Proteomes" id="UP000013232"/>
    </source>
</evidence>
<name>N6YD03_THAL4</name>
<sequence length="99" mass="11087">MRLSTEQRLLIRDAAASTLGPTADVRLFGSRTQADAKGGDIDLFVELDGDASEVLEQELKFYAALQRALGEQRIDIVVHRRSMPLRPIDREAIEHGERI</sequence>
<dbReference type="eggNOG" id="COG1708">
    <property type="taxonomic scope" value="Bacteria"/>
</dbReference>
<organism evidence="2 3">
    <name type="scientific">Thauera linaloolentis (strain DSM 12138 / JCM 21573 / CCUG 41526 / CIP 105981 / IAM 15112 / NBRC 102519 / 47Lol)</name>
    <dbReference type="NCBI Taxonomy" id="1123367"/>
    <lineage>
        <taxon>Bacteria</taxon>
        <taxon>Pseudomonadati</taxon>
        <taxon>Pseudomonadota</taxon>
        <taxon>Betaproteobacteria</taxon>
        <taxon>Rhodocyclales</taxon>
        <taxon>Zoogloeaceae</taxon>
        <taxon>Thauera</taxon>
    </lineage>
</organism>
<accession>N6YD03</accession>
<dbReference type="EMBL" id="AMXE01000015">
    <property type="protein sequence ID" value="ENO89380.1"/>
    <property type="molecule type" value="Genomic_DNA"/>
</dbReference>
<dbReference type="OrthoDB" id="14556at2"/>
<dbReference type="InterPro" id="IPR041633">
    <property type="entry name" value="Polbeta"/>
</dbReference>
<dbReference type="SUPFAM" id="SSF81301">
    <property type="entry name" value="Nucleotidyltransferase"/>
    <property type="match status" value="1"/>
</dbReference>
<dbReference type="Proteomes" id="UP000013232">
    <property type="component" value="Unassembled WGS sequence"/>
</dbReference>
<comment type="caution">
    <text evidence="2">The sequence shown here is derived from an EMBL/GenBank/DDBJ whole genome shotgun (WGS) entry which is preliminary data.</text>
</comment>
<protein>
    <recommendedName>
        <fullName evidence="1">Polymerase beta nucleotidyltransferase domain-containing protein</fullName>
    </recommendedName>
</protein>
<proteinExistence type="predicted"/>
<dbReference type="Pfam" id="PF18765">
    <property type="entry name" value="Polbeta"/>
    <property type="match status" value="1"/>
</dbReference>
<gene>
    <name evidence="2" type="ORF">C666_06270</name>
</gene>
<dbReference type="AlphaFoldDB" id="N6YD03"/>
<dbReference type="InterPro" id="IPR043519">
    <property type="entry name" value="NT_sf"/>
</dbReference>
<keyword evidence="3" id="KW-1185">Reference proteome</keyword>
<dbReference type="STRING" id="1123367.GCA_000621305_00627"/>
<evidence type="ECO:0000259" key="1">
    <source>
        <dbReference type="Pfam" id="PF18765"/>
    </source>
</evidence>
<reference evidence="2 3" key="1">
    <citation type="submission" date="2012-09" db="EMBL/GenBank/DDBJ databases">
        <title>Draft Genome Sequences of 6 Strains from Genus Thauera.</title>
        <authorList>
            <person name="Liu B."/>
            <person name="Shapleigh J.P."/>
            <person name="Frostegard A.H."/>
        </authorList>
    </citation>
    <scope>NUCLEOTIDE SEQUENCE [LARGE SCALE GENOMIC DNA]</scope>
    <source>
        <strain evidence="3">47Lol / DSM 12138</strain>
    </source>
</reference>
<dbReference type="Gene3D" id="3.30.460.10">
    <property type="entry name" value="Beta Polymerase, domain 2"/>
    <property type="match status" value="1"/>
</dbReference>
<feature type="domain" description="Polymerase beta nucleotidyltransferase" evidence="1">
    <location>
        <begin position="26"/>
        <end position="98"/>
    </location>
</feature>
<dbReference type="RefSeq" id="WP_004335664.1">
    <property type="nucleotide sequence ID" value="NZ_AMXE01000015.1"/>
</dbReference>